<organism evidence="1">
    <name type="scientific">mine drainage metagenome</name>
    <dbReference type="NCBI Taxonomy" id="410659"/>
    <lineage>
        <taxon>unclassified sequences</taxon>
        <taxon>metagenomes</taxon>
        <taxon>ecological metagenomes</taxon>
    </lineage>
</organism>
<comment type="caution">
    <text evidence="1">The sequence shown here is derived from an EMBL/GenBank/DDBJ whole genome shotgun (WGS) entry which is preliminary data.</text>
</comment>
<dbReference type="EMBL" id="MLJW01004294">
    <property type="protein sequence ID" value="OIQ70246.1"/>
    <property type="molecule type" value="Genomic_DNA"/>
</dbReference>
<gene>
    <name evidence="1" type="ORF">GALL_481410</name>
</gene>
<proteinExistence type="predicted"/>
<sequence length="166" mass="18546">MPIAVELRPEQSQTGLECFSVSKGQSYASRMAQERLQNNLFVDLLNAYRRSGGLARAQEVAARFKRQGINDISPLASWLVKREVISIEWQSKIWLPLFQFQPVGMSLRPGLSPVLAELVAVYNDWDVATWFTRPNPWLADALPADSLAVGAAQVLDAARAERFSQT</sequence>
<dbReference type="AlphaFoldDB" id="A0A1J5PFS8"/>
<accession>A0A1J5PFS8</accession>
<name>A0A1J5PFS8_9ZZZZ</name>
<evidence type="ECO:0000313" key="1">
    <source>
        <dbReference type="EMBL" id="OIQ70246.1"/>
    </source>
</evidence>
<evidence type="ECO:0008006" key="2">
    <source>
        <dbReference type="Google" id="ProtNLM"/>
    </source>
</evidence>
<protein>
    <recommendedName>
        <fullName evidence="2">DUF2384 domain-containing protein</fullName>
    </recommendedName>
</protein>
<reference evidence="1" key="1">
    <citation type="submission" date="2016-10" db="EMBL/GenBank/DDBJ databases">
        <title>Sequence of Gallionella enrichment culture.</title>
        <authorList>
            <person name="Poehlein A."/>
            <person name="Muehling M."/>
            <person name="Daniel R."/>
        </authorList>
    </citation>
    <scope>NUCLEOTIDE SEQUENCE</scope>
</reference>